<evidence type="ECO:0000256" key="9">
    <source>
        <dbReference type="ARBA" id="ARBA00023047"/>
    </source>
</evidence>
<keyword evidence="6 11" id="KW-0812">Transmembrane</keyword>
<evidence type="ECO:0000313" key="14">
    <source>
        <dbReference type="Proteomes" id="UP000651050"/>
    </source>
</evidence>
<accession>A0A931H7F4</accession>
<dbReference type="InterPro" id="IPR000412">
    <property type="entry name" value="ABC_2_transport"/>
</dbReference>
<dbReference type="GO" id="GO:0015774">
    <property type="term" value="P:polysaccharide transport"/>
    <property type="evidence" value="ECO:0007669"/>
    <property type="project" value="UniProtKB-KW"/>
</dbReference>
<evidence type="ECO:0000256" key="2">
    <source>
        <dbReference type="ARBA" id="ARBA00007783"/>
    </source>
</evidence>
<keyword evidence="9" id="KW-0625">Polysaccharide transport</keyword>
<dbReference type="PANTHER" id="PTHR30413:SF10">
    <property type="entry name" value="CAPSULE POLYSACCHARIDE EXPORT INNER-MEMBRANE PROTEIN CTRC"/>
    <property type="match status" value="1"/>
</dbReference>
<comment type="subcellular location">
    <subcellularLocation>
        <location evidence="11">Cell inner membrane</location>
        <topology evidence="11">Multi-pass membrane protein</topology>
    </subcellularLocation>
    <subcellularLocation>
        <location evidence="1">Cell membrane</location>
        <topology evidence="1">Multi-pass membrane protein</topology>
    </subcellularLocation>
</comment>
<feature type="transmembrane region" description="Helical" evidence="11">
    <location>
        <begin position="36"/>
        <end position="56"/>
    </location>
</feature>
<evidence type="ECO:0000256" key="11">
    <source>
        <dbReference type="RuleBase" id="RU361157"/>
    </source>
</evidence>
<name>A0A931H7F4_9BURK</name>
<evidence type="ECO:0000256" key="4">
    <source>
        <dbReference type="ARBA" id="ARBA00022475"/>
    </source>
</evidence>
<feature type="transmembrane region" description="Helical" evidence="11">
    <location>
        <begin position="117"/>
        <end position="144"/>
    </location>
</feature>
<keyword evidence="7" id="KW-0972">Capsule biogenesis/degradation</keyword>
<dbReference type="Proteomes" id="UP000651050">
    <property type="component" value="Unassembled WGS sequence"/>
</dbReference>
<keyword evidence="8 11" id="KW-1133">Transmembrane helix</keyword>
<dbReference type="EMBL" id="JADWYS010000001">
    <property type="protein sequence ID" value="MBG9389783.1"/>
    <property type="molecule type" value="Genomic_DNA"/>
</dbReference>
<feature type="transmembrane region" description="Helical" evidence="11">
    <location>
        <begin position="242"/>
        <end position="260"/>
    </location>
</feature>
<feature type="transmembrane region" description="Helical" evidence="11">
    <location>
        <begin position="186"/>
        <end position="204"/>
    </location>
</feature>
<keyword evidence="14" id="KW-1185">Reference proteome</keyword>
<keyword evidence="10 11" id="KW-0472">Membrane</keyword>
<proteinExistence type="inferred from homology"/>
<evidence type="ECO:0000256" key="10">
    <source>
        <dbReference type="ARBA" id="ARBA00023136"/>
    </source>
</evidence>
<organism evidence="13 14">
    <name type="scientific">Caenimonas aquaedulcis</name>
    <dbReference type="NCBI Taxonomy" id="2793270"/>
    <lineage>
        <taxon>Bacteria</taxon>
        <taxon>Pseudomonadati</taxon>
        <taxon>Pseudomonadota</taxon>
        <taxon>Betaproteobacteria</taxon>
        <taxon>Burkholderiales</taxon>
        <taxon>Comamonadaceae</taxon>
        <taxon>Caenimonas</taxon>
    </lineage>
</organism>
<sequence>MLTRLLHRGHPLFLARHRYLVAQLVRRDIMSRYQGSVLGIGWSLLSPLLILAAYTFVFRSVFKARWPGGSDSTSEFVLQLFAGLLIFNLFADLLGRAPRVVLDQPNLVKRVVFPLEVLSWVAVGAAMFQAVLALAILLGAAVGFGTHLTAWILAAPLVLASMVPFLLGTAWLLSSVGVFLRDITHAIGPAVSMLLFASPVLYPVQALPPFFARILWLNPLTVPIESLRRIVLHGTAPDWQALGAYTAIGLVFAFLAYRLFERLRPAFADEI</sequence>
<evidence type="ECO:0000259" key="12">
    <source>
        <dbReference type="PROSITE" id="PS51012"/>
    </source>
</evidence>
<dbReference type="Pfam" id="PF01061">
    <property type="entry name" value="ABC2_membrane"/>
    <property type="match status" value="1"/>
</dbReference>
<dbReference type="InterPro" id="IPR047817">
    <property type="entry name" value="ABC2_TM_bact-type"/>
</dbReference>
<gene>
    <name evidence="13" type="ORF">I5803_17265</name>
</gene>
<keyword evidence="4 11" id="KW-1003">Cell membrane</keyword>
<evidence type="ECO:0000256" key="5">
    <source>
        <dbReference type="ARBA" id="ARBA00022597"/>
    </source>
</evidence>
<dbReference type="AlphaFoldDB" id="A0A931H7F4"/>
<dbReference type="GO" id="GO:0140359">
    <property type="term" value="F:ABC-type transporter activity"/>
    <property type="evidence" value="ECO:0007669"/>
    <property type="project" value="InterPro"/>
</dbReference>
<reference evidence="13" key="1">
    <citation type="submission" date="2020-11" db="EMBL/GenBank/DDBJ databases">
        <title>Bacterial whole genome sequence for Caenimonas sp. DR4.4.</title>
        <authorList>
            <person name="Le V."/>
            <person name="Ko S.-R."/>
            <person name="Ahn C.-Y."/>
            <person name="Oh H.-M."/>
        </authorList>
    </citation>
    <scope>NUCLEOTIDE SEQUENCE</scope>
    <source>
        <strain evidence="13">DR4.4</strain>
    </source>
</reference>
<evidence type="ECO:0000256" key="3">
    <source>
        <dbReference type="ARBA" id="ARBA00022448"/>
    </source>
</evidence>
<feature type="transmembrane region" description="Helical" evidence="11">
    <location>
        <begin position="150"/>
        <end position="174"/>
    </location>
</feature>
<keyword evidence="3 11" id="KW-0813">Transport</keyword>
<dbReference type="PROSITE" id="PS51012">
    <property type="entry name" value="ABC_TM2"/>
    <property type="match status" value="1"/>
</dbReference>
<evidence type="ECO:0000256" key="8">
    <source>
        <dbReference type="ARBA" id="ARBA00022989"/>
    </source>
</evidence>
<dbReference type="PIRSF" id="PIRSF006648">
    <property type="entry name" value="DrrB"/>
    <property type="match status" value="1"/>
</dbReference>
<dbReference type="InterPro" id="IPR013525">
    <property type="entry name" value="ABC2_TM"/>
</dbReference>
<evidence type="ECO:0000256" key="6">
    <source>
        <dbReference type="ARBA" id="ARBA00022692"/>
    </source>
</evidence>
<evidence type="ECO:0000313" key="13">
    <source>
        <dbReference type="EMBL" id="MBG9389783.1"/>
    </source>
</evidence>
<dbReference type="RefSeq" id="WP_196987559.1">
    <property type="nucleotide sequence ID" value="NZ_JADWYS010000001.1"/>
</dbReference>
<evidence type="ECO:0000256" key="7">
    <source>
        <dbReference type="ARBA" id="ARBA00022903"/>
    </source>
</evidence>
<feature type="transmembrane region" description="Helical" evidence="11">
    <location>
        <begin position="76"/>
        <end position="96"/>
    </location>
</feature>
<evidence type="ECO:0000256" key="1">
    <source>
        <dbReference type="ARBA" id="ARBA00004651"/>
    </source>
</evidence>
<feature type="domain" description="ABC transmembrane type-2" evidence="12">
    <location>
        <begin position="38"/>
        <end position="263"/>
    </location>
</feature>
<comment type="similarity">
    <text evidence="2 11">Belongs to the ABC-2 integral membrane protein family.</text>
</comment>
<dbReference type="GO" id="GO:0015920">
    <property type="term" value="P:lipopolysaccharide transport"/>
    <property type="evidence" value="ECO:0007669"/>
    <property type="project" value="TreeGrafter"/>
</dbReference>
<comment type="caution">
    <text evidence="13">The sequence shown here is derived from an EMBL/GenBank/DDBJ whole genome shotgun (WGS) entry which is preliminary data.</text>
</comment>
<keyword evidence="5" id="KW-0762">Sugar transport</keyword>
<protein>
    <recommendedName>
        <fullName evidence="11">Transport permease protein</fullName>
    </recommendedName>
</protein>
<dbReference type="GO" id="GO:0043190">
    <property type="term" value="C:ATP-binding cassette (ABC) transporter complex"/>
    <property type="evidence" value="ECO:0007669"/>
    <property type="project" value="InterPro"/>
</dbReference>
<dbReference type="PANTHER" id="PTHR30413">
    <property type="entry name" value="INNER MEMBRANE TRANSPORT PERMEASE"/>
    <property type="match status" value="1"/>
</dbReference>